<feature type="transmembrane region" description="Helical" evidence="1">
    <location>
        <begin position="38"/>
        <end position="56"/>
    </location>
</feature>
<evidence type="ECO:0000313" key="2">
    <source>
        <dbReference type="EMBL" id="KUK77573.1"/>
    </source>
</evidence>
<evidence type="ECO:0000313" key="3">
    <source>
        <dbReference type="Proteomes" id="UP000053904"/>
    </source>
</evidence>
<dbReference type="EMBL" id="LGGO01000021">
    <property type="protein sequence ID" value="KUK77573.1"/>
    <property type="molecule type" value="Genomic_DNA"/>
</dbReference>
<dbReference type="Proteomes" id="UP000053904">
    <property type="component" value="Unassembled WGS sequence"/>
</dbReference>
<dbReference type="AlphaFoldDB" id="A0A101HIP2"/>
<keyword evidence="1" id="KW-0472">Membrane</keyword>
<sequence length="79" mass="9379">MNPIRKITKGITTYLILSGIFLILFAVLILIYPEIITYLIAMLFVIIGLDTLYYGITIKRSIRKEENFWKKYFKELEED</sequence>
<protein>
    <submittedName>
        <fullName evidence="2">Uncharacterized protein</fullName>
    </submittedName>
</protein>
<reference evidence="3" key="1">
    <citation type="journal article" date="2015" name="MBio">
        <title>Genome-Resolved Metagenomic Analysis Reveals Roles for Candidate Phyla and Other Microbial Community Members in Biogeochemical Transformations in Oil Reservoirs.</title>
        <authorList>
            <person name="Hu P."/>
            <person name="Tom L."/>
            <person name="Singh A."/>
            <person name="Thomas B.C."/>
            <person name="Baker B.J."/>
            <person name="Piceno Y.M."/>
            <person name="Andersen G.L."/>
            <person name="Banfield J.F."/>
        </authorList>
    </citation>
    <scope>NUCLEOTIDE SEQUENCE [LARGE SCALE GENOMIC DNA]</scope>
</reference>
<evidence type="ECO:0000256" key="1">
    <source>
        <dbReference type="SAM" id="Phobius"/>
    </source>
</evidence>
<name>A0A101HIP2_9BACT</name>
<gene>
    <name evidence="2" type="ORF">XD93_0231</name>
</gene>
<keyword evidence="1" id="KW-1133">Transmembrane helix</keyword>
<organism evidence="2 3">
    <name type="scientific">candidate division WS6 bacterium 34_10</name>
    <dbReference type="NCBI Taxonomy" id="1641389"/>
    <lineage>
        <taxon>Bacteria</taxon>
        <taxon>Candidatus Dojkabacteria</taxon>
    </lineage>
</organism>
<keyword evidence="1" id="KW-0812">Transmembrane</keyword>
<feature type="transmembrane region" description="Helical" evidence="1">
    <location>
        <begin position="12"/>
        <end position="32"/>
    </location>
</feature>
<accession>A0A101HIP2</accession>
<proteinExistence type="predicted"/>
<comment type="caution">
    <text evidence="2">The sequence shown here is derived from an EMBL/GenBank/DDBJ whole genome shotgun (WGS) entry which is preliminary data.</text>
</comment>